<comment type="similarity">
    <text evidence="1">Belongs to the leucine-binding protein family.</text>
</comment>
<feature type="signal peptide" evidence="5">
    <location>
        <begin position="1"/>
        <end position="22"/>
    </location>
</feature>
<evidence type="ECO:0000256" key="1">
    <source>
        <dbReference type="ARBA" id="ARBA00010062"/>
    </source>
</evidence>
<dbReference type="SUPFAM" id="SSF53822">
    <property type="entry name" value="Periplasmic binding protein-like I"/>
    <property type="match status" value="1"/>
</dbReference>
<dbReference type="Pfam" id="PF13458">
    <property type="entry name" value="Peripla_BP_6"/>
    <property type="match status" value="1"/>
</dbReference>
<accession>A0ABN2NEX9</accession>
<dbReference type="PRINTS" id="PR00337">
    <property type="entry name" value="LEUILEVALBP"/>
</dbReference>
<dbReference type="InterPro" id="IPR028082">
    <property type="entry name" value="Peripla_BP_I"/>
</dbReference>
<dbReference type="InterPro" id="IPR028081">
    <property type="entry name" value="Leu-bd"/>
</dbReference>
<comment type="caution">
    <text evidence="7">The sequence shown here is derived from an EMBL/GenBank/DDBJ whole genome shotgun (WGS) entry which is preliminary data.</text>
</comment>
<evidence type="ECO:0000259" key="6">
    <source>
        <dbReference type="Pfam" id="PF13458"/>
    </source>
</evidence>
<evidence type="ECO:0000256" key="3">
    <source>
        <dbReference type="ARBA" id="ARBA00022729"/>
    </source>
</evidence>
<keyword evidence="2" id="KW-0813">Transport</keyword>
<sequence length="380" mass="39456">MRRNTLFAGGALALAVALTASACGTVDTGGGGGADGECSLNIGVMGALSGANASIVLPSVNAAKMALAEYEAEDPECAVKLVEFDTEGDPAKAPGVATKMVQDESYIGVIGGAFSGETKATQPIFADGSLTMISQSATATELTVDEPSETFHRVVGHDLVQGTAIANYVAEVLEAEKVFVVDDQTAYGAPLGEKIREVLGDKVTESDKTQEKQTDFAATIGKIESAKPDAIVYAGYAAEAGPFLKQIRDAGLETPFIGGDGLYGVDFPKAAGDASEGAIVTCPCVPSEGTFAEDYEEMFGEAAGAYAGEGYDAMSIFLEGIKAGHTTREDMETYVDGYTGEGLTKNYSFDENGDVAAENVIVWSYKVEDGALVPDQEIEQ</sequence>
<feature type="chain" id="PRO_5045116496" evidence="5">
    <location>
        <begin position="23"/>
        <end position="380"/>
    </location>
</feature>
<name>A0ABN2NEX9_9MICO</name>
<evidence type="ECO:0000256" key="4">
    <source>
        <dbReference type="ARBA" id="ARBA00022970"/>
    </source>
</evidence>
<keyword evidence="3 5" id="KW-0732">Signal</keyword>
<dbReference type="InterPro" id="IPR000709">
    <property type="entry name" value="Leu_Ile_Val-bd"/>
</dbReference>
<dbReference type="RefSeq" id="WP_344102479.1">
    <property type="nucleotide sequence ID" value="NZ_BAAANL010000004.1"/>
</dbReference>
<evidence type="ECO:0000256" key="2">
    <source>
        <dbReference type="ARBA" id="ARBA00022448"/>
    </source>
</evidence>
<dbReference type="PROSITE" id="PS51257">
    <property type="entry name" value="PROKAR_LIPOPROTEIN"/>
    <property type="match status" value="1"/>
</dbReference>
<keyword evidence="4" id="KW-0029">Amino-acid transport</keyword>
<dbReference type="Proteomes" id="UP001501094">
    <property type="component" value="Unassembled WGS sequence"/>
</dbReference>
<proteinExistence type="inferred from homology"/>
<evidence type="ECO:0000313" key="8">
    <source>
        <dbReference type="Proteomes" id="UP001501094"/>
    </source>
</evidence>
<organism evidence="7 8">
    <name type="scientific">Myceligenerans crystallogenes</name>
    <dbReference type="NCBI Taxonomy" id="316335"/>
    <lineage>
        <taxon>Bacteria</taxon>
        <taxon>Bacillati</taxon>
        <taxon>Actinomycetota</taxon>
        <taxon>Actinomycetes</taxon>
        <taxon>Micrococcales</taxon>
        <taxon>Promicromonosporaceae</taxon>
        <taxon>Myceligenerans</taxon>
    </lineage>
</organism>
<reference evidence="7 8" key="1">
    <citation type="journal article" date="2019" name="Int. J. Syst. Evol. Microbiol.">
        <title>The Global Catalogue of Microorganisms (GCM) 10K type strain sequencing project: providing services to taxonomists for standard genome sequencing and annotation.</title>
        <authorList>
            <consortium name="The Broad Institute Genomics Platform"/>
            <consortium name="The Broad Institute Genome Sequencing Center for Infectious Disease"/>
            <person name="Wu L."/>
            <person name="Ma J."/>
        </authorList>
    </citation>
    <scope>NUCLEOTIDE SEQUENCE [LARGE SCALE GENOMIC DNA]</scope>
    <source>
        <strain evidence="7 8">JCM 14326</strain>
    </source>
</reference>
<dbReference type="PANTHER" id="PTHR47151:SF2">
    <property type="entry name" value="AMINO ACID BINDING PROTEIN"/>
    <property type="match status" value="1"/>
</dbReference>
<keyword evidence="8" id="KW-1185">Reference proteome</keyword>
<evidence type="ECO:0000313" key="7">
    <source>
        <dbReference type="EMBL" id="GAA1863219.1"/>
    </source>
</evidence>
<dbReference type="CDD" id="cd06342">
    <property type="entry name" value="PBP1_ABC_LIVBP-like"/>
    <property type="match status" value="1"/>
</dbReference>
<protein>
    <submittedName>
        <fullName evidence="7">Branched-chain amino acid ABC transporter substrate-binding protein</fullName>
    </submittedName>
</protein>
<dbReference type="PANTHER" id="PTHR47151">
    <property type="entry name" value="LEU/ILE/VAL-BINDING ABC TRANSPORTER SUBUNIT"/>
    <property type="match status" value="1"/>
</dbReference>
<dbReference type="Gene3D" id="3.40.50.2300">
    <property type="match status" value="2"/>
</dbReference>
<gene>
    <name evidence="7" type="ORF">GCM10009751_21280</name>
</gene>
<evidence type="ECO:0000256" key="5">
    <source>
        <dbReference type="SAM" id="SignalP"/>
    </source>
</evidence>
<dbReference type="EMBL" id="BAAANL010000004">
    <property type="protein sequence ID" value="GAA1863219.1"/>
    <property type="molecule type" value="Genomic_DNA"/>
</dbReference>
<feature type="domain" description="Leucine-binding protein" evidence="6">
    <location>
        <begin position="40"/>
        <end position="356"/>
    </location>
</feature>